<evidence type="ECO:0000313" key="1">
    <source>
        <dbReference type="EMBL" id="MBH0114574.1"/>
    </source>
</evidence>
<reference evidence="1" key="1">
    <citation type="submission" date="2020-11" db="EMBL/GenBank/DDBJ databases">
        <title>Novosphingobium aureum sp. nov., a marine bacterium isolated from sediment of a salt flat.</title>
        <authorList>
            <person name="Yoo Y."/>
            <person name="Kim J.-J."/>
        </authorList>
    </citation>
    <scope>NUCLEOTIDE SEQUENCE</scope>
    <source>
        <strain evidence="1">YJ-S2-02</strain>
    </source>
</reference>
<evidence type="ECO:0000313" key="2">
    <source>
        <dbReference type="Proteomes" id="UP000617634"/>
    </source>
</evidence>
<dbReference type="RefSeq" id="WP_197166073.1">
    <property type="nucleotide sequence ID" value="NZ_JADZGI010000003.1"/>
</dbReference>
<dbReference type="Pfam" id="PF12977">
    <property type="entry name" value="DUF3861"/>
    <property type="match status" value="1"/>
</dbReference>
<dbReference type="InterPro" id="IPR024476">
    <property type="entry name" value="DUF3861"/>
</dbReference>
<dbReference type="Proteomes" id="UP000617634">
    <property type="component" value="Unassembled WGS sequence"/>
</dbReference>
<keyword evidence="2" id="KW-1185">Reference proteome</keyword>
<accession>A0A931HF14</accession>
<sequence length="103" mass="11621">MPHRYRVTLIPLEAHGSVREPDAPLPEMVSFEITNHDEITALITRMEGKAMVPQSEAAEFIVGLKLFSEVLIRHRAEPIFAELAPHFRSFMKALKASPARETV</sequence>
<organism evidence="1 2">
    <name type="scientific">Novosphingobium aureum</name>
    <dbReference type="NCBI Taxonomy" id="2792964"/>
    <lineage>
        <taxon>Bacteria</taxon>
        <taxon>Pseudomonadati</taxon>
        <taxon>Pseudomonadota</taxon>
        <taxon>Alphaproteobacteria</taxon>
        <taxon>Sphingomonadales</taxon>
        <taxon>Sphingomonadaceae</taxon>
        <taxon>Novosphingobium</taxon>
    </lineage>
</organism>
<dbReference type="Gene3D" id="3.10.20.850">
    <property type="entry name" value="Protein of unknown function DUF3861"/>
    <property type="match status" value="1"/>
</dbReference>
<dbReference type="InterPro" id="IPR038194">
    <property type="entry name" value="DUF3861_sf"/>
</dbReference>
<dbReference type="EMBL" id="JADZGI010000003">
    <property type="protein sequence ID" value="MBH0114574.1"/>
    <property type="molecule type" value="Genomic_DNA"/>
</dbReference>
<comment type="caution">
    <text evidence="1">The sequence shown here is derived from an EMBL/GenBank/DDBJ whole genome shotgun (WGS) entry which is preliminary data.</text>
</comment>
<protein>
    <submittedName>
        <fullName evidence="1">DUF3861 domain-containing protein</fullName>
    </submittedName>
</protein>
<name>A0A931HF14_9SPHN</name>
<gene>
    <name evidence="1" type="ORF">I5E68_16625</name>
</gene>
<dbReference type="AlphaFoldDB" id="A0A931HF14"/>
<proteinExistence type="predicted"/>